<organism evidence="4 5">
    <name type="scientific">Zingiber officinale</name>
    <name type="common">Ginger</name>
    <name type="synonym">Amomum zingiber</name>
    <dbReference type="NCBI Taxonomy" id="94328"/>
    <lineage>
        <taxon>Eukaryota</taxon>
        <taxon>Viridiplantae</taxon>
        <taxon>Streptophyta</taxon>
        <taxon>Embryophyta</taxon>
        <taxon>Tracheophyta</taxon>
        <taxon>Spermatophyta</taxon>
        <taxon>Magnoliopsida</taxon>
        <taxon>Liliopsida</taxon>
        <taxon>Zingiberales</taxon>
        <taxon>Zingiberaceae</taxon>
        <taxon>Zingiber</taxon>
    </lineage>
</organism>
<keyword evidence="1" id="KW-0539">Nucleus</keyword>
<dbReference type="Gene3D" id="1.10.30.10">
    <property type="entry name" value="High mobility group box domain"/>
    <property type="match status" value="1"/>
</dbReference>
<dbReference type="EMBL" id="JACMSC010000002">
    <property type="protein sequence ID" value="KAG6531762.1"/>
    <property type="molecule type" value="Genomic_DNA"/>
</dbReference>
<sequence length="260" mass="30192">MPLSGLDGRWWPWRRKKKEAYQEVVKQENREKEAMKLLEKEQMQKTAMELLEQYLQFQQEREGCFEAKHPMSAFFLFSKERREALLQEKKTILEISKIAGEEWKNMAEEQKAPYEEEQNGIFSLCVNQEATTLEKEEEEHIKIRKKEALQLLKKKEKTDNMIKEKKHGRRSKLLRRDDMCCGSVSNDNCKTPGAMVGTRWVLLAQPSHVGLHGFGALVIVVLCPLRGPWLASVYGPLDALGQQLARELLPSLEQLRPPQC</sequence>
<keyword evidence="1" id="KW-0238">DNA-binding</keyword>
<dbReference type="PANTHER" id="PTHR46912">
    <property type="entry name" value="HIGH MOBILITY GROUP B PROTEIN 13"/>
    <property type="match status" value="1"/>
</dbReference>
<dbReference type="Pfam" id="PF00505">
    <property type="entry name" value="HMG_box"/>
    <property type="match status" value="1"/>
</dbReference>
<accession>A0A8J5LUZ0</accession>
<evidence type="ECO:0000259" key="3">
    <source>
        <dbReference type="PROSITE" id="PS50118"/>
    </source>
</evidence>
<dbReference type="InterPro" id="IPR009071">
    <property type="entry name" value="HMG_box_dom"/>
</dbReference>
<evidence type="ECO:0000256" key="2">
    <source>
        <dbReference type="SAM" id="Coils"/>
    </source>
</evidence>
<evidence type="ECO:0000313" key="4">
    <source>
        <dbReference type="EMBL" id="KAG6531762.1"/>
    </source>
</evidence>
<reference evidence="4 5" key="1">
    <citation type="submission" date="2020-08" db="EMBL/GenBank/DDBJ databases">
        <title>Plant Genome Project.</title>
        <authorList>
            <person name="Zhang R.-G."/>
        </authorList>
    </citation>
    <scope>NUCLEOTIDE SEQUENCE [LARGE SCALE GENOMIC DNA]</scope>
    <source>
        <tissue evidence="4">Rhizome</tissue>
    </source>
</reference>
<gene>
    <name evidence="4" type="ORF">ZIOFF_005582</name>
</gene>
<dbReference type="SUPFAM" id="SSF47095">
    <property type="entry name" value="HMG-box"/>
    <property type="match status" value="1"/>
</dbReference>
<dbReference type="AlphaFoldDB" id="A0A8J5LUZ0"/>
<dbReference type="GO" id="GO:0005634">
    <property type="term" value="C:nucleus"/>
    <property type="evidence" value="ECO:0007669"/>
    <property type="project" value="UniProtKB-UniRule"/>
</dbReference>
<dbReference type="PROSITE" id="PS50118">
    <property type="entry name" value="HMG_BOX_2"/>
    <property type="match status" value="1"/>
</dbReference>
<name>A0A8J5LUZ0_ZINOF</name>
<feature type="DNA-binding region" description="HMG box" evidence="1">
    <location>
        <begin position="67"/>
        <end position="117"/>
    </location>
</feature>
<evidence type="ECO:0000256" key="1">
    <source>
        <dbReference type="PROSITE-ProRule" id="PRU00267"/>
    </source>
</evidence>
<dbReference type="Proteomes" id="UP000734854">
    <property type="component" value="Unassembled WGS sequence"/>
</dbReference>
<protein>
    <recommendedName>
        <fullName evidence="3">HMG box domain-containing protein</fullName>
    </recommendedName>
</protein>
<feature type="coiled-coil region" evidence="2">
    <location>
        <begin position="18"/>
        <end position="60"/>
    </location>
</feature>
<dbReference type="InterPro" id="IPR044601">
    <property type="entry name" value="HMGB6/HMGB13"/>
</dbReference>
<feature type="domain" description="HMG box" evidence="3">
    <location>
        <begin position="67"/>
        <end position="117"/>
    </location>
</feature>
<dbReference type="GO" id="GO:0003677">
    <property type="term" value="F:DNA binding"/>
    <property type="evidence" value="ECO:0007669"/>
    <property type="project" value="UniProtKB-UniRule"/>
</dbReference>
<evidence type="ECO:0000313" key="5">
    <source>
        <dbReference type="Proteomes" id="UP000734854"/>
    </source>
</evidence>
<dbReference type="SMART" id="SM00398">
    <property type="entry name" value="HMG"/>
    <property type="match status" value="1"/>
</dbReference>
<comment type="caution">
    <text evidence="4">The sequence shown here is derived from an EMBL/GenBank/DDBJ whole genome shotgun (WGS) entry which is preliminary data.</text>
</comment>
<proteinExistence type="predicted"/>
<dbReference type="PANTHER" id="PTHR46912:SF1">
    <property type="entry name" value="HIGH MOBILITY GROUP B PROTEIN 13"/>
    <property type="match status" value="1"/>
</dbReference>
<dbReference type="InterPro" id="IPR036910">
    <property type="entry name" value="HMG_box_dom_sf"/>
</dbReference>
<keyword evidence="5" id="KW-1185">Reference proteome</keyword>
<keyword evidence="2" id="KW-0175">Coiled coil</keyword>